<dbReference type="InterPro" id="IPR012337">
    <property type="entry name" value="RNaseH-like_sf"/>
</dbReference>
<dbReference type="RefSeq" id="WP_273949939.1">
    <property type="nucleotide sequence ID" value="NZ_JAQSIP010000002.1"/>
</dbReference>
<dbReference type="InterPro" id="IPR001584">
    <property type="entry name" value="Integrase_cat-core"/>
</dbReference>
<gene>
    <name evidence="2" type="ORF">PSQ40_06675</name>
    <name evidence="3" type="ORF">PSQ40_14725</name>
</gene>
<protein>
    <submittedName>
        <fullName evidence="3">Integrase core domain-containing protein</fullName>
    </submittedName>
</protein>
<evidence type="ECO:0000313" key="3">
    <source>
        <dbReference type="EMBL" id="MDD0839836.1"/>
    </source>
</evidence>
<name>A0ABT5N0J2_9BURK</name>
<proteinExistence type="predicted"/>
<organism evidence="3 4">
    <name type="scientific">Curvibacter cyanobacteriorum</name>
    <dbReference type="NCBI Taxonomy" id="3026422"/>
    <lineage>
        <taxon>Bacteria</taxon>
        <taxon>Pseudomonadati</taxon>
        <taxon>Pseudomonadota</taxon>
        <taxon>Betaproteobacteria</taxon>
        <taxon>Burkholderiales</taxon>
        <taxon>Comamonadaceae</taxon>
        <taxon>Curvibacter</taxon>
    </lineage>
</organism>
<accession>A0ABT5N0J2</accession>
<reference evidence="3 4" key="1">
    <citation type="submission" date="2023-02" db="EMBL/GenBank/DDBJ databases">
        <title>Bacterial whole genomic sequence of Curvibacter sp. HBC61.</title>
        <authorList>
            <person name="Le V."/>
            <person name="Ko S.-R."/>
            <person name="Ahn C.-Y."/>
            <person name="Oh H.-M."/>
        </authorList>
    </citation>
    <scope>NUCLEOTIDE SEQUENCE [LARGE SCALE GENOMIC DNA]</scope>
    <source>
        <strain evidence="3 4">HBC61</strain>
    </source>
</reference>
<feature type="domain" description="Integrase catalytic" evidence="1">
    <location>
        <begin position="1"/>
        <end position="23"/>
    </location>
</feature>
<dbReference type="Pfam" id="PF13683">
    <property type="entry name" value="rve_3"/>
    <property type="match status" value="1"/>
</dbReference>
<keyword evidence="4" id="KW-1185">Reference proteome</keyword>
<evidence type="ECO:0000313" key="4">
    <source>
        <dbReference type="Proteomes" id="UP001528673"/>
    </source>
</evidence>
<dbReference type="SUPFAM" id="SSF53098">
    <property type="entry name" value="Ribonuclease H-like"/>
    <property type="match status" value="1"/>
</dbReference>
<sequence length="31" mass="3641">MIADWISWYNHRRPHQALKMKTPAEAYALAA</sequence>
<evidence type="ECO:0000313" key="2">
    <source>
        <dbReference type="EMBL" id="MDD0838250.1"/>
    </source>
</evidence>
<comment type="caution">
    <text evidence="3">The sequence shown here is derived from an EMBL/GenBank/DDBJ whole genome shotgun (WGS) entry which is preliminary data.</text>
</comment>
<dbReference type="EMBL" id="JAQSIP010000007">
    <property type="protein sequence ID" value="MDD0839836.1"/>
    <property type="molecule type" value="Genomic_DNA"/>
</dbReference>
<evidence type="ECO:0000259" key="1">
    <source>
        <dbReference type="Pfam" id="PF13683"/>
    </source>
</evidence>
<dbReference type="EMBL" id="JAQSIP010000002">
    <property type="protein sequence ID" value="MDD0838250.1"/>
    <property type="molecule type" value="Genomic_DNA"/>
</dbReference>
<dbReference type="Proteomes" id="UP001528673">
    <property type="component" value="Unassembled WGS sequence"/>
</dbReference>